<keyword evidence="3" id="KW-1185">Reference proteome</keyword>
<dbReference type="EMBL" id="JAJLJH010000002">
    <property type="protein sequence ID" value="MCK9686490.1"/>
    <property type="molecule type" value="Genomic_DNA"/>
</dbReference>
<dbReference type="SUPFAM" id="SSF55961">
    <property type="entry name" value="Bet v1-like"/>
    <property type="match status" value="1"/>
</dbReference>
<dbReference type="InterPro" id="IPR023393">
    <property type="entry name" value="START-like_dom_sf"/>
</dbReference>
<gene>
    <name evidence="2" type="ORF">LPC04_12305</name>
</gene>
<dbReference type="Pfam" id="PF10604">
    <property type="entry name" value="Polyketide_cyc2"/>
    <property type="match status" value="1"/>
</dbReference>
<evidence type="ECO:0000313" key="3">
    <source>
        <dbReference type="Proteomes" id="UP001139353"/>
    </source>
</evidence>
<keyword evidence="1" id="KW-0732">Signal</keyword>
<evidence type="ECO:0000313" key="2">
    <source>
        <dbReference type="EMBL" id="MCK9686490.1"/>
    </source>
</evidence>
<comment type="caution">
    <text evidence="2">The sequence shown here is derived from an EMBL/GenBank/DDBJ whole genome shotgun (WGS) entry which is preliminary data.</text>
</comment>
<evidence type="ECO:0000256" key="1">
    <source>
        <dbReference type="SAM" id="SignalP"/>
    </source>
</evidence>
<protein>
    <submittedName>
        <fullName evidence="2">SRPBCC family protein</fullName>
    </submittedName>
</protein>
<accession>A0A9X1YJD5</accession>
<reference evidence="2" key="1">
    <citation type="submission" date="2021-11" db="EMBL/GenBank/DDBJ databases">
        <title>BS-T2-15 a new species belonging to the Comamonadaceae family isolated from the soil of a French oak forest.</title>
        <authorList>
            <person name="Mieszkin S."/>
            <person name="Alain K."/>
        </authorList>
    </citation>
    <scope>NUCLEOTIDE SEQUENCE</scope>
    <source>
        <strain evidence="2">BS-T2-15</strain>
    </source>
</reference>
<proteinExistence type="predicted"/>
<sequence>MMPTIVRTGLLALALSTSPAWAQAPADGGLQVKVQKNGDVVAVDASITIAGTPQEVWNVLSDFDHMAGFLHGLDSSRITARDGDVWQIEQKGHSSHAGFSFSFESQREVHVRPLESLQSHLIRGTLKKHDTLTQLAPDGDATRVTYHADSVAGVWVPPLLGPSVVEGEVRQQFQDIQAEVLKRKAAH</sequence>
<dbReference type="AlphaFoldDB" id="A0A9X1YJD5"/>
<organism evidence="2 3">
    <name type="scientific">Scleromatobacter humisilvae</name>
    <dbReference type="NCBI Taxonomy" id="2897159"/>
    <lineage>
        <taxon>Bacteria</taxon>
        <taxon>Pseudomonadati</taxon>
        <taxon>Pseudomonadota</taxon>
        <taxon>Betaproteobacteria</taxon>
        <taxon>Burkholderiales</taxon>
        <taxon>Sphaerotilaceae</taxon>
        <taxon>Scleromatobacter</taxon>
    </lineage>
</organism>
<feature type="signal peptide" evidence="1">
    <location>
        <begin position="1"/>
        <end position="22"/>
    </location>
</feature>
<dbReference type="InterPro" id="IPR019587">
    <property type="entry name" value="Polyketide_cyclase/dehydratase"/>
</dbReference>
<name>A0A9X1YJD5_9BURK</name>
<dbReference type="Gene3D" id="3.30.530.20">
    <property type="match status" value="1"/>
</dbReference>
<dbReference type="Proteomes" id="UP001139353">
    <property type="component" value="Unassembled WGS sequence"/>
</dbReference>
<dbReference type="RefSeq" id="WP_275682513.1">
    <property type="nucleotide sequence ID" value="NZ_JAJLJH010000002.1"/>
</dbReference>
<feature type="chain" id="PRO_5040914411" evidence="1">
    <location>
        <begin position="23"/>
        <end position="187"/>
    </location>
</feature>